<keyword evidence="3" id="KW-1185">Reference proteome</keyword>
<dbReference type="EMBL" id="JBHUIX010000011">
    <property type="protein sequence ID" value="MFD2174347.1"/>
    <property type="molecule type" value="Genomic_DNA"/>
</dbReference>
<evidence type="ECO:0000259" key="1">
    <source>
        <dbReference type="Pfam" id="PF13566"/>
    </source>
</evidence>
<proteinExistence type="predicted"/>
<reference evidence="3" key="1">
    <citation type="journal article" date="2019" name="Int. J. Syst. Evol. Microbiol.">
        <title>The Global Catalogue of Microorganisms (GCM) 10K type strain sequencing project: providing services to taxonomists for standard genome sequencing and annotation.</title>
        <authorList>
            <consortium name="The Broad Institute Genomics Platform"/>
            <consortium name="The Broad Institute Genome Sequencing Center for Infectious Disease"/>
            <person name="Wu L."/>
            <person name="Ma J."/>
        </authorList>
    </citation>
    <scope>NUCLEOTIDE SEQUENCE [LARGE SCALE GENOMIC DNA]</scope>
    <source>
        <strain evidence="3">CCUG 55131</strain>
    </source>
</reference>
<evidence type="ECO:0000313" key="3">
    <source>
        <dbReference type="Proteomes" id="UP001597413"/>
    </source>
</evidence>
<protein>
    <submittedName>
        <fullName evidence="2">TIGR03915 family putative DNA repair protein</fullName>
    </submittedName>
</protein>
<gene>
    <name evidence="2" type="ORF">ACFSM0_09625</name>
</gene>
<sequence>MQVVLPRIGTVAAWRAEARRLATAGVMPETVLWSVGEAAPDLFAQSPAPRAASAPVRLPRAAVESIETAVMHADPERFARAYALVLRLARQEVIWGDRSDPALRRLLEQEKAVRRDIHQMHGFVRFREVTPPGANRRAFAAWFEPAHHILEAAAPFFARRFGDMDWLIATPTLSARFEAGELEILETANRAAPPEDATEALWQVYFANIFNPARLMVSAMTSHMPRKTWKNLPEAALIPDLIRTAPERVAAMQAAAAAAPGPKLQRRLEAISAQRKGR</sequence>
<dbReference type="NCBIfam" id="TIGR03915">
    <property type="entry name" value="SAM_7_link_chp"/>
    <property type="match status" value="1"/>
</dbReference>
<dbReference type="Proteomes" id="UP001597413">
    <property type="component" value="Unassembled WGS sequence"/>
</dbReference>
<feature type="domain" description="DUF4130" evidence="1">
    <location>
        <begin position="80"/>
        <end position="234"/>
    </location>
</feature>
<comment type="caution">
    <text evidence="2">The sequence shown here is derived from an EMBL/GenBank/DDBJ whole genome shotgun (WGS) entry which is preliminary data.</text>
</comment>
<evidence type="ECO:0000313" key="2">
    <source>
        <dbReference type="EMBL" id="MFD2174347.1"/>
    </source>
</evidence>
<dbReference type="InterPro" id="IPR025404">
    <property type="entry name" value="DUF4130"/>
</dbReference>
<name>A0ABW5A7P9_9RHOB</name>
<dbReference type="InterPro" id="IPR023875">
    <property type="entry name" value="DNA_repair_put"/>
</dbReference>
<dbReference type="Pfam" id="PF13566">
    <property type="entry name" value="DUF4130"/>
    <property type="match status" value="1"/>
</dbReference>
<organism evidence="2 3">
    <name type="scientific">Rhodobacter lacus</name>
    <dbReference type="NCBI Taxonomy" id="1641972"/>
    <lineage>
        <taxon>Bacteria</taxon>
        <taxon>Pseudomonadati</taxon>
        <taxon>Pseudomonadota</taxon>
        <taxon>Alphaproteobacteria</taxon>
        <taxon>Rhodobacterales</taxon>
        <taxon>Rhodobacter group</taxon>
        <taxon>Rhodobacter</taxon>
    </lineage>
</organism>
<accession>A0ABW5A7P9</accession>
<dbReference type="RefSeq" id="WP_377389754.1">
    <property type="nucleotide sequence ID" value="NZ_JBHUIX010000011.1"/>
</dbReference>